<comment type="pathway">
    <text evidence="7">Cell wall biogenesis; peptidoglycan biosynthesis.</text>
</comment>
<dbReference type="PANTHER" id="PTHR21198">
    <property type="entry name" value="GLUTAMATE RACEMASE"/>
    <property type="match status" value="1"/>
</dbReference>
<keyword evidence="6 7" id="KW-0961">Cell wall biogenesis/degradation</keyword>
<proteinExistence type="inferred from homology"/>
<feature type="binding site" evidence="7">
    <location>
        <begin position="11"/>
        <end position="12"/>
    </location>
    <ligand>
        <name>substrate</name>
    </ligand>
</feature>
<dbReference type="GO" id="GO:0008881">
    <property type="term" value="F:glutamate racemase activity"/>
    <property type="evidence" value="ECO:0007669"/>
    <property type="project" value="UniProtKB-UniRule"/>
</dbReference>
<dbReference type="HAMAP" id="MF_00258">
    <property type="entry name" value="Glu_racemase"/>
    <property type="match status" value="1"/>
</dbReference>
<accession>F2NX10</accession>
<dbReference type="NCBIfam" id="TIGR00067">
    <property type="entry name" value="glut_race"/>
    <property type="match status" value="1"/>
</dbReference>
<dbReference type="InterPro" id="IPR001920">
    <property type="entry name" value="Asp/Glu_race"/>
</dbReference>
<organism evidence="8 9">
    <name type="scientific">Treponema succinifaciens (strain ATCC 33096 / DSM 2489 / 6091)</name>
    <dbReference type="NCBI Taxonomy" id="869209"/>
    <lineage>
        <taxon>Bacteria</taxon>
        <taxon>Pseudomonadati</taxon>
        <taxon>Spirochaetota</taxon>
        <taxon>Spirochaetia</taxon>
        <taxon>Spirochaetales</taxon>
        <taxon>Treponemataceae</taxon>
        <taxon>Treponema</taxon>
    </lineage>
</organism>
<comment type="catalytic activity">
    <reaction evidence="1 7">
        <text>L-glutamate = D-glutamate</text>
        <dbReference type="Rhea" id="RHEA:12813"/>
        <dbReference type="ChEBI" id="CHEBI:29985"/>
        <dbReference type="ChEBI" id="CHEBI:29986"/>
        <dbReference type="EC" id="5.1.1.3"/>
    </reaction>
</comment>
<dbReference type="EMBL" id="CP002631">
    <property type="protein sequence ID" value="AEB13345.1"/>
    <property type="molecule type" value="Genomic_DNA"/>
</dbReference>
<dbReference type="eggNOG" id="COG0796">
    <property type="taxonomic scope" value="Bacteria"/>
</dbReference>
<dbReference type="SUPFAM" id="SSF53681">
    <property type="entry name" value="Aspartate/glutamate racemase"/>
    <property type="match status" value="2"/>
</dbReference>
<gene>
    <name evidence="7" type="primary">murI</name>
    <name evidence="8" type="ordered locus">Tresu_0392</name>
</gene>
<feature type="binding site" evidence="7">
    <location>
        <begin position="76"/>
        <end position="77"/>
    </location>
    <ligand>
        <name>substrate</name>
    </ligand>
</feature>
<dbReference type="PANTHER" id="PTHR21198:SF2">
    <property type="entry name" value="GLUTAMATE RACEMASE"/>
    <property type="match status" value="1"/>
</dbReference>
<evidence type="ECO:0000256" key="3">
    <source>
        <dbReference type="ARBA" id="ARBA00022960"/>
    </source>
</evidence>
<evidence type="ECO:0000256" key="7">
    <source>
        <dbReference type="HAMAP-Rule" id="MF_00258"/>
    </source>
</evidence>
<dbReference type="Proteomes" id="UP000006852">
    <property type="component" value="Chromosome"/>
</dbReference>
<name>F2NX10_TRES6</name>
<dbReference type="OrthoDB" id="9801055at2"/>
<dbReference type="GO" id="GO:0071555">
    <property type="term" value="P:cell wall organization"/>
    <property type="evidence" value="ECO:0007669"/>
    <property type="project" value="UniProtKB-KW"/>
</dbReference>
<keyword evidence="3 7" id="KW-0133">Cell shape</keyword>
<evidence type="ECO:0000256" key="1">
    <source>
        <dbReference type="ARBA" id="ARBA00001602"/>
    </source>
</evidence>
<keyword evidence="9" id="KW-1185">Reference proteome</keyword>
<dbReference type="AlphaFoldDB" id="F2NX10"/>
<dbReference type="InterPro" id="IPR004391">
    <property type="entry name" value="Glu_race"/>
</dbReference>
<evidence type="ECO:0000313" key="8">
    <source>
        <dbReference type="EMBL" id="AEB13345.1"/>
    </source>
</evidence>
<comment type="similarity">
    <text evidence="7">Belongs to the aspartate/glutamate racemases family.</text>
</comment>
<comment type="function">
    <text evidence="7">Provides the (R)-glutamate required for cell wall biosynthesis.</text>
</comment>
<dbReference type="RefSeq" id="WP_013700652.1">
    <property type="nucleotide sequence ID" value="NC_015385.1"/>
</dbReference>
<dbReference type="Gene3D" id="3.40.50.1860">
    <property type="match status" value="2"/>
</dbReference>
<dbReference type="GO" id="GO:0008360">
    <property type="term" value="P:regulation of cell shape"/>
    <property type="evidence" value="ECO:0007669"/>
    <property type="project" value="UniProtKB-KW"/>
</dbReference>
<dbReference type="Pfam" id="PF01177">
    <property type="entry name" value="Asp_Glu_race"/>
    <property type="match status" value="1"/>
</dbReference>
<evidence type="ECO:0000313" key="9">
    <source>
        <dbReference type="Proteomes" id="UP000006852"/>
    </source>
</evidence>
<reference evidence="9" key="2">
    <citation type="submission" date="2011-04" db="EMBL/GenBank/DDBJ databases">
        <title>The complete genome of chromosome of Treponema succinifaciens DSM 2489.</title>
        <authorList>
            <person name="Lucas S."/>
            <person name="Copeland A."/>
            <person name="Lapidus A."/>
            <person name="Bruce D."/>
            <person name="Goodwin L."/>
            <person name="Pitluck S."/>
            <person name="Peters L."/>
            <person name="Kyrpides N."/>
            <person name="Mavromatis K."/>
            <person name="Ivanova N."/>
            <person name="Ovchinnikova G."/>
            <person name="Teshima H."/>
            <person name="Detter J.C."/>
            <person name="Tapia R."/>
            <person name="Han C."/>
            <person name="Land M."/>
            <person name="Hauser L."/>
            <person name="Markowitz V."/>
            <person name="Cheng J.-F."/>
            <person name="Hugenholtz P."/>
            <person name="Woyke T."/>
            <person name="Wu D."/>
            <person name="Gronow S."/>
            <person name="Wellnitz S."/>
            <person name="Brambilla E."/>
            <person name="Klenk H.-P."/>
            <person name="Eisen J.A."/>
        </authorList>
    </citation>
    <scope>NUCLEOTIDE SEQUENCE [LARGE SCALE GENOMIC DNA]</scope>
    <source>
        <strain evidence="9">ATCC 33096 / DSM 2489 / 6091</strain>
    </source>
</reference>
<protein>
    <recommendedName>
        <fullName evidence="2 7">Glutamate racemase</fullName>
        <ecNumber evidence="2 7">5.1.1.3</ecNumber>
    </recommendedName>
</protein>
<feature type="active site" description="Proton donor/acceptor" evidence="7">
    <location>
        <position position="75"/>
    </location>
</feature>
<dbReference type="EC" id="5.1.1.3" evidence="2 7"/>
<dbReference type="UniPathway" id="UPA00219"/>
<dbReference type="GeneID" id="302997605"/>
<feature type="active site" description="Proton donor/acceptor" evidence="7">
    <location>
        <position position="188"/>
    </location>
</feature>
<reference evidence="8 9" key="1">
    <citation type="journal article" date="2011" name="Stand. Genomic Sci.">
        <title>Complete genome sequence of Treponema succinifaciens type strain (6091).</title>
        <authorList>
            <person name="Han C."/>
            <person name="Gronow S."/>
            <person name="Teshima H."/>
            <person name="Lapidus A."/>
            <person name="Nolan M."/>
            <person name="Lucas S."/>
            <person name="Hammon N."/>
            <person name="Deshpande S."/>
            <person name="Cheng J.F."/>
            <person name="Zeytun A."/>
            <person name="Tapia R."/>
            <person name="Goodwin L."/>
            <person name="Pitluck S."/>
            <person name="Liolios K."/>
            <person name="Pagani I."/>
            <person name="Ivanova N."/>
            <person name="Mavromatis K."/>
            <person name="Mikhailova N."/>
            <person name="Huntemann M."/>
            <person name="Pati A."/>
            <person name="Chen A."/>
            <person name="Palaniappan K."/>
            <person name="Land M."/>
            <person name="Hauser L."/>
            <person name="Brambilla E.M."/>
            <person name="Rohde M."/>
            <person name="Goker M."/>
            <person name="Woyke T."/>
            <person name="Bristow J."/>
            <person name="Eisen J.A."/>
            <person name="Markowitz V."/>
            <person name="Hugenholtz P."/>
            <person name="Kyrpides N.C."/>
            <person name="Klenk H.P."/>
            <person name="Detter J.C."/>
        </authorList>
    </citation>
    <scope>NUCLEOTIDE SEQUENCE [LARGE SCALE GENOMIC DNA]</scope>
    <source>
        <strain evidence="9">ATCC 33096 / DSM 2489 / 6091</strain>
    </source>
</reference>
<dbReference type="KEGG" id="tsu:Tresu_0392"/>
<dbReference type="STRING" id="869209.Tresu_0392"/>
<evidence type="ECO:0000256" key="4">
    <source>
        <dbReference type="ARBA" id="ARBA00022984"/>
    </source>
</evidence>
<sequence length="278" mass="31014">MSEKIDFAFLDSGTGGIPYMLSLKEKSPESRCVYLGDTVHFPYGEKSEEEVTLCASESIEKILDLWNPRIVVIACNTISVTALNQLRERFPDVPIVGTVPAIKLAAKVTKNKKIGLLATNATVKHPYCKKLVSDFASGYEVFNRGDPDLITFIEHDLFYASKEERTAAVKPAVDFFCSCGCDTIILGCTHFTHMAEDIKEYFSTVAGKKVFVVDSRDGVSNHALEVVKITSLENQREPKFLPPDMSFFVTSLKNKSDQKEYETLCRNFNIPFGGLLKL</sequence>
<keyword evidence="4 7" id="KW-0573">Peptidoglycan synthesis</keyword>
<evidence type="ECO:0000256" key="2">
    <source>
        <dbReference type="ARBA" id="ARBA00013090"/>
    </source>
</evidence>
<dbReference type="GO" id="GO:0009252">
    <property type="term" value="P:peptidoglycan biosynthetic process"/>
    <property type="evidence" value="ECO:0007669"/>
    <property type="project" value="UniProtKB-UniRule"/>
</dbReference>
<dbReference type="InterPro" id="IPR015942">
    <property type="entry name" value="Asp/Glu/hydantoin_racemase"/>
</dbReference>
<evidence type="ECO:0000256" key="6">
    <source>
        <dbReference type="ARBA" id="ARBA00023316"/>
    </source>
</evidence>
<dbReference type="HOGENOM" id="CLU_052344_2_2_12"/>
<evidence type="ECO:0000256" key="5">
    <source>
        <dbReference type="ARBA" id="ARBA00023235"/>
    </source>
</evidence>
<keyword evidence="5 7" id="KW-0413">Isomerase</keyword>
<feature type="binding site" evidence="7">
    <location>
        <begin position="43"/>
        <end position="44"/>
    </location>
    <ligand>
        <name>substrate</name>
    </ligand>
</feature>
<feature type="binding site" evidence="7">
    <location>
        <begin position="189"/>
        <end position="190"/>
    </location>
    <ligand>
        <name>substrate</name>
    </ligand>
</feature>